<evidence type="ECO:0000313" key="10">
    <source>
        <dbReference type="Proteomes" id="UP000036681"/>
    </source>
</evidence>
<dbReference type="Pfam" id="PF12719">
    <property type="entry name" value="Cnd3"/>
    <property type="match status" value="1"/>
</dbReference>
<keyword evidence="5" id="KW-0498">Mitosis</keyword>
<evidence type="ECO:0000256" key="8">
    <source>
        <dbReference type="SAM" id="MobiDB-lite"/>
    </source>
</evidence>
<feature type="region of interest" description="Disordered" evidence="8">
    <location>
        <begin position="1096"/>
        <end position="1153"/>
    </location>
</feature>
<accession>A0A9J2PJE3</accession>
<dbReference type="Gene3D" id="1.25.10.10">
    <property type="entry name" value="Leucine-rich Repeat Variant"/>
    <property type="match status" value="1"/>
</dbReference>
<comment type="subcellular location">
    <subcellularLocation>
        <location evidence="1">Chromosome</location>
    </subcellularLocation>
</comment>
<dbReference type="InterPro" id="IPR011989">
    <property type="entry name" value="ARM-like"/>
</dbReference>
<feature type="domain" description="Nuclear condensin complex subunit 3 C-terminal" evidence="9">
    <location>
        <begin position="675"/>
        <end position="916"/>
    </location>
</feature>
<keyword evidence="6" id="KW-0226">DNA condensation</keyword>
<name>A0A9J2PJE3_ASCLU</name>
<dbReference type="GO" id="GO:0007076">
    <property type="term" value="P:mitotic chromosome condensation"/>
    <property type="evidence" value="ECO:0007669"/>
    <property type="project" value="InterPro"/>
</dbReference>
<protein>
    <submittedName>
        <fullName evidence="11">Nuclear condensin complex subunit 3 C-terminal domain-containing protein</fullName>
    </submittedName>
</protein>
<dbReference type="Proteomes" id="UP000036681">
    <property type="component" value="Unplaced"/>
</dbReference>
<feature type="region of interest" description="Disordered" evidence="8">
    <location>
        <begin position="1052"/>
        <end position="1084"/>
    </location>
</feature>
<feature type="compositionally biased region" description="Polar residues" evidence="8">
    <location>
        <begin position="1128"/>
        <end position="1144"/>
    </location>
</feature>
<evidence type="ECO:0000256" key="4">
    <source>
        <dbReference type="ARBA" id="ARBA00022618"/>
    </source>
</evidence>
<keyword evidence="3" id="KW-0158">Chromosome</keyword>
<dbReference type="PANTHER" id="PTHR14418:SF5">
    <property type="entry name" value="CONDENSIN COMPLEX SUBUNIT 3"/>
    <property type="match status" value="1"/>
</dbReference>
<dbReference type="WBParaSite" id="ALUE_0000971101-mRNA-1">
    <property type="protein sequence ID" value="ALUE_0000971101-mRNA-1"/>
    <property type="gene ID" value="ALUE_0000971101"/>
</dbReference>
<keyword evidence="7" id="KW-0131">Cell cycle</keyword>
<organism evidence="10 11">
    <name type="scientific">Ascaris lumbricoides</name>
    <name type="common">Giant roundworm</name>
    <dbReference type="NCBI Taxonomy" id="6252"/>
    <lineage>
        <taxon>Eukaryota</taxon>
        <taxon>Metazoa</taxon>
        <taxon>Ecdysozoa</taxon>
        <taxon>Nematoda</taxon>
        <taxon>Chromadorea</taxon>
        <taxon>Rhabditida</taxon>
        <taxon>Spirurina</taxon>
        <taxon>Ascaridomorpha</taxon>
        <taxon>Ascaridoidea</taxon>
        <taxon>Ascarididae</taxon>
        <taxon>Ascaris</taxon>
    </lineage>
</organism>
<evidence type="ECO:0000313" key="11">
    <source>
        <dbReference type="WBParaSite" id="ALUE_0000971101-mRNA-1"/>
    </source>
</evidence>
<dbReference type="InterPro" id="IPR025977">
    <property type="entry name" value="Cnd3_C"/>
</dbReference>
<dbReference type="AlphaFoldDB" id="A0A9J2PJE3"/>
<evidence type="ECO:0000256" key="7">
    <source>
        <dbReference type="ARBA" id="ARBA00023306"/>
    </source>
</evidence>
<reference evidence="11" key="1">
    <citation type="submission" date="2023-03" db="UniProtKB">
        <authorList>
            <consortium name="WormBaseParasite"/>
        </authorList>
    </citation>
    <scope>IDENTIFICATION</scope>
</reference>
<dbReference type="InterPro" id="IPR027165">
    <property type="entry name" value="CND3"/>
</dbReference>
<dbReference type="InterPro" id="IPR016024">
    <property type="entry name" value="ARM-type_fold"/>
</dbReference>
<dbReference type="SUPFAM" id="SSF48371">
    <property type="entry name" value="ARM repeat"/>
    <property type="match status" value="1"/>
</dbReference>
<keyword evidence="4" id="KW-0132">Cell division</keyword>
<evidence type="ECO:0000256" key="6">
    <source>
        <dbReference type="ARBA" id="ARBA00023067"/>
    </source>
</evidence>
<evidence type="ECO:0000256" key="5">
    <source>
        <dbReference type="ARBA" id="ARBA00022776"/>
    </source>
</evidence>
<comment type="similarity">
    <text evidence="2">Belongs to the CND3 (condensin subunit 3) family.</text>
</comment>
<evidence type="ECO:0000259" key="9">
    <source>
        <dbReference type="Pfam" id="PF12719"/>
    </source>
</evidence>
<proteinExistence type="inferred from homology"/>
<evidence type="ECO:0000256" key="1">
    <source>
        <dbReference type="ARBA" id="ARBA00004286"/>
    </source>
</evidence>
<evidence type="ECO:0000256" key="2">
    <source>
        <dbReference type="ARBA" id="ARBA00006533"/>
    </source>
</evidence>
<feature type="compositionally biased region" description="Polar residues" evidence="8">
    <location>
        <begin position="1106"/>
        <end position="1116"/>
    </location>
</feature>
<keyword evidence="10" id="KW-1185">Reference proteome</keyword>
<dbReference type="GO" id="GO:0000796">
    <property type="term" value="C:condensin complex"/>
    <property type="evidence" value="ECO:0007669"/>
    <property type="project" value="InterPro"/>
</dbReference>
<dbReference type="GO" id="GO:0000793">
    <property type="term" value="C:condensed chromosome"/>
    <property type="evidence" value="ECO:0007669"/>
    <property type="project" value="TreeGrafter"/>
</dbReference>
<sequence>MMNLSDLEGGREQLPTKAVLLVRNLFKRLYNELDESVNYFVEKYIDLFSTLSDVDSKDVVDESEIRLLYYGSRQYRDDHANRGLSFFAKCAVASFLSGMNMEVFKLVHQHIMKTQIAVCEGPRARCCQLIGLILAELECKEDEFEPIEGLGDSDIDQLKSTFIRILINRTHDKSACVRAEVIRALSMLNGVDVDYVSGRFRNAFNLDKWVKKELRDVSREVRIEAVRAVALGSSACVDDLLDVLSSEAAADVRRLIFARITRSIDVTDLSLTQRMCILRIGLNDEDGVVRKIVGDRLLPTWAGGDNAPPLALLKHLEFVEGNDICLQAMDAYISYFRRVCGCVSVEQLVNAIWQKSNEAVEAVDDGGMISAKNCADMLEGYSDTSQVLYTFSYAGLHSVDVNEGACRIAVIKSIHPSAEFGGHSSHWRATFSCGDVLWSTATRMHKVRRTGARLVTDCCQRSLLSAGSPTSKRSLIALARDVFLWRCIVEYCDENAQSEADRSEARHRLLPEITPFCRLAYKFLWRWSSPADTVDGLNEEFIFIQLCFIARTYDLTDSFTMDAWKGILETFVSVRCLPNSARVIELALNDIFSIGYAKENRIEEYIEWCCYRMNSFMTRNLNDTEVQPLALALISARDANSTQPIRAYRATDRIIGDSYEDMEEGYKPERRYMERALLVLCTTLRQPQINSLNTFLRTAFDLIVENFCTSLDESIWSLVSEAIGLAAAKDETIAKQRICFLRAAIETDGTPTPVLISSLVAIANCCISRGHTQTANLYFADMEGDEVSKSEKLLGVFERFFFTDTLTMRFILQDDALCMASLESACRILYYCGGCFPSVLSGCLLRCFSSNCPPRTYDFLRFFLRMYPSTSGVNQAKVMASTKRAFDMILSAIDNSPYTKVDALKMASHAVNATKACTLNADAPPLPYFLLPTHFFMIYFLIDWIIRHPEDILTSAVVDALLLSAPEQLEIDETALATLAKLTDEAIATLLFYECDTLVPKVRRFWVRLIHLEGRDNSSVGLPYFFSVASAQSKGSLTRQSRRMDTAVAVMRDEASSSTQRSPNTDKEHVISASTSAQAKKGGSVQLELDKVGVQPQWLNEHKSSEVTVSTETNNPGGDRSPLLAVNSLESRTSVKRSASTTSCGHHAKKFAH</sequence>
<evidence type="ECO:0000256" key="3">
    <source>
        <dbReference type="ARBA" id="ARBA00022454"/>
    </source>
</evidence>
<dbReference type="GO" id="GO:0051301">
    <property type="term" value="P:cell division"/>
    <property type="evidence" value="ECO:0007669"/>
    <property type="project" value="UniProtKB-KW"/>
</dbReference>
<dbReference type="PANTHER" id="PTHR14418">
    <property type="entry name" value="CONDENSIN COMPLEX SUBUNIT 3-RELATED"/>
    <property type="match status" value="1"/>
</dbReference>